<dbReference type="PROSITE" id="PS51257">
    <property type="entry name" value="PROKAR_LIPOPROTEIN"/>
    <property type="match status" value="1"/>
</dbReference>
<dbReference type="Proteomes" id="UP001335183">
    <property type="component" value="Chromosome"/>
</dbReference>
<organism evidence="2 3">
    <name type="scientific">Pelagerythrobacter marensis</name>
    <dbReference type="NCBI Taxonomy" id="543877"/>
    <lineage>
        <taxon>Bacteria</taxon>
        <taxon>Pseudomonadati</taxon>
        <taxon>Pseudomonadota</taxon>
        <taxon>Alphaproteobacteria</taxon>
        <taxon>Sphingomonadales</taxon>
        <taxon>Erythrobacteraceae</taxon>
        <taxon>Pelagerythrobacter</taxon>
    </lineage>
</organism>
<protein>
    <recommendedName>
        <fullName evidence="4">SH3 domain-containing protein</fullName>
    </recommendedName>
</protein>
<evidence type="ECO:0000256" key="1">
    <source>
        <dbReference type="SAM" id="SignalP"/>
    </source>
</evidence>
<feature type="signal peptide" evidence="1">
    <location>
        <begin position="1"/>
        <end position="20"/>
    </location>
</feature>
<name>A0ABZ2D269_9SPHN</name>
<accession>A0ABZ2D269</accession>
<keyword evidence="1" id="KW-0732">Signal</keyword>
<evidence type="ECO:0000313" key="2">
    <source>
        <dbReference type="EMBL" id="WWA46437.1"/>
    </source>
</evidence>
<feature type="chain" id="PRO_5045585254" description="SH3 domain-containing protein" evidence="1">
    <location>
        <begin position="21"/>
        <end position="239"/>
    </location>
</feature>
<sequence length="239" mass="24993">MRAAPIVPALLLALALAACGEGRAPSEELRDATERLVQEAAGAATPPPAGGPYAPRDECAGLPGGDAFRRDLARAVEARDVDAMLALAAPDIKLDFGGGAGAEQLRKRLEQPESPLWQELAALLRLGCAAQGQAGMTIPWYFAQSIDGVDPMTGMIVTGKGVPLRMAAAPDAEPVRALSWNVVEPVGGYVPDAPFQHVATVDGARGYVATNRLRSLIDYRLIASSRDGKWSITSLVAGD</sequence>
<evidence type="ECO:0000313" key="3">
    <source>
        <dbReference type="Proteomes" id="UP001335183"/>
    </source>
</evidence>
<proteinExistence type="predicted"/>
<dbReference type="EMBL" id="CP144918">
    <property type="protein sequence ID" value="WWA46437.1"/>
    <property type="molecule type" value="Genomic_DNA"/>
</dbReference>
<keyword evidence="3" id="KW-1185">Reference proteome</keyword>
<reference evidence="2 3" key="1">
    <citation type="submission" date="2024-02" db="EMBL/GenBank/DDBJ databases">
        <title>The whole genome sequence of five bacterial samples isolated from Abu Dhabi Sabkha-shore region.</title>
        <authorList>
            <person name="Sudalaimuthuasari N."/>
            <person name="Sarfraz B."/>
            <person name="Tuyisabe J.D."/>
            <person name="Mugisha Ntwali L.D.M."/>
            <person name="Ali A.I.A.A."/>
            <person name="Almansoori S.Z.A."/>
            <person name="Alajami H.S.A."/>
            <person name="Almeqbaali A.A.S."/>
            <person name="Kundu B."/>
            <person name="Saeed E.E."/>
            <person name="Sukumarinath V."/>
            <person name="Mishra A.K."/>
            <person name="Hazzouri K.M."/>
            <person name="Almaskari R."/>
            <person name="Sharma A.K."/>
            <person name="Amiri K.M.A."/>
        </authorList>
    </citation>
    <scope>NUCLEOTIDE SEQUENCE [LARGE SCALE GENOMIC DNA]</scope>
    <source>
        <strain evidence="3">kcgeb_sd</strain>
    </source>
</reference>
<evidence type="ECO:0008006" key="4">
    <source>
        <dbReference type="Google" id="ProtNLM"/>
    </source>
</evidence>
<dbReference type="RefSeq" id="WP_338445336.1">
    <property type="nucleotide sequence ID" value="NZ_CP144918.1"/>
</dbReference>
<gene>
    <name evidence="2" type="ORF">V5F89_09090</name>
</gene>